<reference evidence="1" key="1">
    <citation type="submission" date="2018-05" db="EMBL/GenBank/DDBJ databases">
        <authorList>
            <person name="Lanie J.A."/>
            <person name="Ng W.-L."/>
            <person name="Kazmierczak K.M."/>
            <person name="Andrzejewski T.M."/>
            <person name="Davidsen T.M."/>
            <person name="Wayne K.J."/>
            <person name="Tettelin H."/>
            <person name="Glass J.I."/>
            <person name="Rusch D."/>
            <person name="Podicherti R."/>
            <person name="Tsui H.-C.T."/>
            <person name="Winkler M.E."/>
        </authorList>
    </citation>
    <scope>NUCLEOTIDE SEQUENCE</scope>
</reference>
<evidence type="ECO:0000313" key="1">
    <source>
        <dbReference type="EMBL" id="SVC71762.1"/>
    </source>
</evidence>
<sequence>MRDRYFNNYVATLETSDLFYSVEIIKKDTRTASGSSGGNMKFEIRCYL</sequence>
<dbReference type="EMBL" id="UINC01106830">
    <property type="protein sequence ID" value="SVC71762.1"/>
    <property type="molecule type" value="Genomic_DNA"/>
</dbReference>
<name>A0A382PIH8_9ZZZZ</name>
<accession>A0A382PIH8</accession>
<dbReference type="AlphaFoldDB" id="A0A382PIH8"/>
<proteinExistence type="predicted"/>
<protein>
    <submittedName>
        <fullName evidence="1">Uncharacterized protein</fullName>
    </submittedName>
</protein>
<organism evidence="1">
    <name type="scientific">marine metagenome</name>
    <dbReference type="NCBI Taxonomy" id="408172"/>
    <lineage>
        <taxon>unclassified sequences</taxon>
        <taxon>metagenomes</taxon>
        <taxon>ecological metagenomes</taxon>
    </lineage>
</organism>
<gene>
    <name evidence="1" type="ORF">METZ01_LOCUS324616</name>
</gene>